<dbReference type="PIRSF" id="PIRSF006162">
    <property type="entry name" value="PgpA"/>
    <property type="match status" value="1"/>
</dbReference>
<dbReference type="SUPFAM" id="SSF101307">
    <property type="entry name" value="YutG-like"/>
    <property type="match status" value="1"/>
</dbReference>
<feature type="transmembrane region" description="Helical" evidence="2">
    <location>
        <begin position="145"/>
        <end position="163"/>
    </location>
</feature>
<keyword evidence="1" id="KW-1003">Cell membrane</keyword>
<dbReference type="InterPro" id="IPR026037">
    <property type="entry name" value="PgpA"/>
</dbReference>
<keyword evidence="1" id="KW-0442">Lipid degradation</keyword>
<gene>
    <name evidence="4" type="ORF">DES49_3054</name>
</gene>
<accession>A0A4R7JH14</accession>
<dbReference type="Proteomes" id="UP000295830">
    <property type="component" value="Unassembled WGS sequence"/>
</dbReference>
<reference evidence="4 5" key="1">
    <citation type="submission" date="2019-03" db="EMBL/GenBank/DDBJ databases">
        <title>Genomic Encyclopedia of Type Strains, Phase IV (KMG-IV): sequencing the most valuable type-strain genomes for metagenomic binning, comparative biology and taxonomic classification.</title>
        <authorList>
            <person name="Goeker M."/>
        </authorList>
    </citation>
    <scope>NUCLEOTIDE SEQUENCE [LARGE SCALE GENOMIC DNA]</scope>
    <source>
        <strain evidence="4 5">DSM 15505</strain>
    </source>
</reference>
<dbReference type="EC" id="3.1.3.27" evidence="1"/>
<feature type="transmembrane region" description="Helical" evidence="2">
    <location>
        <begin position="48"/>
        <end position="73"/>
    </location>
</feature>
<dbReference type="RefSeq" id="WP_243865072.1">
    <property type="nucleotide sequence ID" value="NZ_SOAX01000008.1"/>
</dbReference>
<name>A0A4R7JH14_9GAMM</name>
<dbReference type="GO" id="GO:0008962">
    <property type="term" value="F:phosphatidylglycerophosphatase activity"/>
    <property type="evidence" value="ECO:0007669"/>
    <property type="project" value="UniProtKB-EC"/>
</dbReference>
<dbReference type="CDD" id="cd06971">
    <property type="entry name" value="PgpA"/>
    <property type="match status" value="1"/>
</dbReference>
<evidence type="ECO:0000256" key="1">
    <source>
        <dbReference type="PIRNR" id="PIRNR006162"/>
    </source>
</evidence>
<evidence type="ECO:0000256" key="2">
    <source>
        <dbReference type="SAM" id="Phobius"/>
    </source>
</evidence>
<keyword evidence="5" id="KW-1185">Reference proteome</keyword>
<feature type="domain" description="YutG/PgpA" evidence="3">
    <location>
        <begin position="22"/>
        <end position="158"/>
    </location>
</feature>
<comment type="pathway">
    <text evidence="1">Phospholipid metabolism; phosphatidylglycerol biosynthesis; phosphatidylglycerol from CDP-diacylglycerol: step 2/2.</text>
</comment>
<sequence length="164" mass="17836">MTAEIRVRSPASLMRDPGHCLSLGLGSGCMSRAPGTWGTLAGLLVYGLFFWVPLPVYLVVVVTAFVVGIYLCARTARALGVHDDGAIVWDEFVGIWIALAFQPSEPAWIAAAFVIFRFFDIVKPWPISWLDRRVSGGLGIMVDDVLAGLYALVTLLVFQAIILP</sequence>
<comment type="subcellular location">
    <subcellularLocation>
        <location evidence="1">Cell inner membrane</location>
        <topology evidence="1">Multi-pass membrane protein</topology>
    </subcellularLocation>
</comment>
<evidence type="ECO:0000313" key="5">
    <source>
        <dbReference type="Proteomes" id="UP000295830"/>
    </source>
</evidence>
<protein>
    <recommendedName>
        <fullName evidence="1">Phosphatidylglycerophosphatase A</fullName>
        <ecNumber evidence="1">3.1.3.27</ecNumber>
    </recommendedName>
    <alternativeName>
        <fullName evidence="1">Phosphatidylglycerolphosphate phosphatase A</fullName>
    </alternativeName>
</protein>
<dbReference type="GO" id="GO:0046872">
    <property type="term" value="F:metal ion binding"/>
    <property type="evidence" value="ECO:0007669"/>
    <property type="project" value="UniProtKB-KW"/>
</dbReference>
<comment type="function">
    <text evidence="1">Lipid phosphatase which dephosphorylates phosphatidylglycerophosphate (PGP) to phosphatidylglycerol (PG).</text>
</comment>
<keyword evidence="1" id="KW-1208">Phospholipid metabolism</keyword>
<dbReference type="AlphaFoldDB" id="A0A4R7JH14"/>
<evidence type="ECO:0000259" key="3">
    <source>
        <dbReference type="Pfam" id="PF04608"/>
    </source>
</evidence>
<dbReference type="PANTHER" id="PTHR36305:SF1">
    <property type="entry name" value="PHOSPHATIDYLGLYCEROPHOSPHATASE A"/>
    <property type="match status" value="1"/>
</dbReference>
<dbReference type="GO" id="GO:0009395">
    <property type="term" value="P:phospholipid catabolic process"/>
    <property type="evidence" value="ECO:0007669"/>
    <property type="project" value="UniProtKB-KW"/>
</dbReference>
<keyword evidence="2" id="KW-1133">Transmembrane helix</keyword>
<dbReference type="PANTHER" id="PTHR36305">
    <property type="entry name" value="PHOSPHATIDYLGLYCEROPHOSPHATASE A"/>
    <property type="match status" value="1"/>
</dbReference>
<comment type="cofactor">
    <cofactor evidence="1">
        <name>Mg(2+)</name>
        <dbReference type="ChEBI" id="CHEBI:18420"/>
    </cofactor>
</comment>
<dbReference type="GO" id="GO:0006655">
    <property type="term" value="P:phosphatidylglycerol biosynthetic process"/>
    <property type="evidence" value="ECO:0007669"/>
    <property type="project" value="UniProtKB-UniPathway"/>
</dbReference>
<comment type="catalytic activity">
    <reaction evidence="1">
        <text>a 1,2-diacyl-sn-glycero-3-phospho-(1'-sn-glycero-3'-phosphate) + H2O = a 1,2-diacyl-sn-glycero-3-phospho-(1'-sn-glycerol) + phosphate</text>
        <dbReference type="Rhea" id="RHEA:33751"/>
        <dbReference type="ChEBI" id="CHEBI:15377"/>
        <dbReference type="ChEBI" id="CHEBI:43474"/>
        <dbReference type="ChEBI" id="CHEBI:60110"/>
        <dbReference type="ChEBI" id="CHEBI:64716"/>
        <dbReference type="EC" id="3.1.3.27"/>
    </reaction>
</comment>
<keyword evidence="1" id="KW-0595">Phospholipid degradation</keyword>
<comment type="caution">
    <text evidence="4">The sequence shown here is derived from an EMBL/GenBank/DDBJ whole genome shotgun (WGS) entry which is preliminary data.</text>
</comment>
<keyword evidence="1 2" id="KW-0812">Transmembrane</keyword>
<keyword evidence="1" id="KW-0997">Cell inner membrane</keyword>
<proteinExistence type="predicted"/>
<keyword evidence="1" id="KW-0479">Metal-binding</keyword>
<dbReference type="EMBL" id="SOAX01000008">
    <property type="protein sequence ID" value="TDT37102.1"/>
    <property type="molecule type" value="Genomic_DNA"/>
</dbReference>
<dbReference type="GO" id="GO:0005886">
    <property type="term" value="C:plasma membrane"/>
    <property type="evidence" value="ECO:0007669"/>
    <property type="project" value="UniProtKB-SubCell"/>
</dbReference>
<evidence type="ECO:0000313" key="4">
    <source>
        <dbReference type="EMBL" id="TDT37102.1"/>
    </source>
</evidence>
<dbReference type="InterPro" id="IPR036681">
    <property type="entry name" value="PgpA-like_sf"/>
</dbReference>
<keyword evidence="1" id="KW-0378">Hydrolase</keyword>
<keyword evidence="1" id="KW-0443">Lipid metabolism</keyword>
<organism evidence="4 5">
    <name type="scientific">Halospina denitrificans</name>
    <dbReference type="NCBI Taxonomy" id="332522"/>
    <lineage>
        <taxon>Bacteria</taxon>
        <taxon>Pseudomonadati</taxon>
        <taxon>Pseudomonadota</taxon>
        <taxon>Gammaproteobacteria</taxon>
        <taxon>Halospina</taxon>
    </lineage>
</organism>
<keyword evidence="1 2" id="KW-0472">Membrane</keyword>
<dbReference type="UniPathway" id="UPA00084">
    <property type="reaction ID" value="UER00504"/>
</dbReference>
<dbReference type="PROSITE" id="PS51257">
    <property type="entry name" value="PROKAR_LIPOPROTEIN"/>
    <property type="match status" value="1"/>
</dbReference>
<dbReference type="Pfam" id="PF04608">
    <property type="entry name" value="PgpA"/>
    <property type="match status" value="1"/>
</dbReference>
<keyword evidence="1" id="KW-0460">Magnesium</keyword>
<dbReference type="InterPro" id="IPR007686">
    <property type="entry name" value="YutG/PgpA"/>
</dbReference>